<dbReference type="Pfam" id="PF08454">
    <property type="entry name" value="RIH_assoc"/>
    <property type="match status" value="1"/>
</dbReference>
<keyword evidence="2" id="KW-0675">Receptor</keyword>
<name>A0ABQ8MA23_LABRO</name>
<evidence type="ECO:0000259" key="1">
    <source>
        <dbReference type="Pfam" id="PF08454"/>
    </source>
</evidence>
<accession>A0ABQ8MA23</accession>
<evidence type="ECO:0000313" key="2">
    <source>
        <dbReference type="EMBL" id="KAI2659066.1"/>
    </source>
</evidence>
<reference evidence="2 3" key="1">
    <citation type="submission" date="2022-01" db="EMBL/GenBank/DDBJ databases">
        <title>A high-quality chromosome-level genome assembly of rohu carp, Labeo rohita.</title>
        <authorList>
            <person name="Arick M.A. II"/>
            <person name="Hsu C.-Y."/>
            <person name="Magbanua Z."/>
            <person name="Pechanova O."/>
            <person name="Grover C."/>
            <person name="Miller E."/>
            <person name="Thrash A."/>
            <person name="Ezzel L."/>
            <person name="Alam S."/>
            <person name="Benzie J."/>
            <person name="Hamilton M."/>
            <person name="Karsi A."/>
            <person name="Lawrence M.L."/>
            <person name="Peterson D.G."/>
        </authorList>
    </citation>
    <scope>NUCLEOTIDE SEQUENCE [LARGE SCALE GENOMIC DNA]</scope>
    <source>
        <strain evidence="3">BAU-BD-2019</strain>
        <tissue evidence="2">Blood</tissue>
    </source>
</reference>
<dbReference type="PANTHER" id="PTHR45816:SF2">
    <property type="entry name" value="INOSITOL 1,4,5-TRISPHOSPHATE RECEPTOR"/>
    <property type="match status" value="1"/>
</dbReference>
<dbReference type="PANTHER" id="PTHR45816">
    <property type="entry name" value="MIR DOMAIN-CONTAINING PROTEIN"/>
    <property type="match status" value="1"/>
</dbReference>
<proteinExistence type="predicted"/>
<organism evidence="2 3">
    <name type="scientific">Labeo rohita</name>
    <name type="common">Indian major carp</name>
    <name type="synonym">Cyprinus rohita</name>
    <dbReference type="NCBI Taxonomy" id="84645"/>
    <lineage>
        <taxon>Eukaryota</taxon>
        <taxon>Metazoa</taxon>
        <taxon>Chordata</taxon>
        <taxon>Craniata</taxon>
        <taxon>Vertebrata</taxon>
        <taxon>Euteleostomi</taxon>
        <taxon>Actinopterygii</taxon>
        <taxon>Neopterygii</taxon>
        <taxon>Teleostei</taxon>
        <taxon>Ostariophysi</taxon>
        <taxon>Cypriniformes</taxon>
        <taxon>Cyprinidae</taxon>
        <taxon>Labeoninae</taxon>
        <taxon>Labeonini</taxon>
        <taxon>Labeo</taxon>
    </lineage>
</organism>
<dbReference type="EMBL" id="JACTAM010000011">
    <property type="protein sequence ID" value="KAI2659066.1"/>
    <property type="molecule type" value="Genomic_DNA"/>
</dbReference>
<dbReference type="InterPro" id="IPR013662">
    <property type="entry name" value="RIH_assoc-dom"/>
</dbReference>
<protein>
    <submittedName>
        <fullName evidence="2">Inositol 1,4,5-trisphosphate receptor type 1</fullName>
    </submittedName>
</protein>
<gene>
    <name evidence="2" type="ORF">H4Q32_023260</name>
</gene>
<sequence>MAALRGSLNSLCTGAGVAHAHQKRSFFCRLTGDSKSEKFFKVFYERMKLAQQEIKATVTVNTSDLGSKRKDEDTNDKDAQTRKKVKDVAVVTEEVREQLIEASTATKKAFTAYRREADADEHLNVAEGQSSTGDKNQDDNEMSVIITIMQPILRLLQLLCENHNRELQNFLRCQNNKNNYNLVCETLQFLDCICGSTTGGLGLLGLYINEKNVALINQTNCIATHECNGIDIIIALILNDINPLGKKEDGLGPGAQGNNASKLLLAIMESRHDSENAERILYNMRPKELVNSTLRLSPVPVGRSSVLHMVANHLLSIFKCLVGAQVEVIKKAYMQGEIEVEHTDDDENGEEEHAASPRNVGHNIYILAHQVTHANMHLHTLSLRSLCQMSGLYHRLTFSTPCASV</sequence>
<dbReference type="Proteomes" id="UP000830375">
    <property type="component" value="Unassembled WGS sequence"/>
</dbReference>
<evidence type="ECO:0000313" key="3">
    <source>
        <dbReference type="Proteomes" id="UP000830375"/>
    </source>
</evidence>
<keyword evidence="3" id="KW-1185">Reference proteome</keyword>
<feature type="domain" description="RyR/IP3R Homology associated" evidence="1">
    <location>
        <begin position="147"/>
        <end position="219"/>
    </location>
</feature>
<comment type="caution">
    <text evidence="2">The sequence shown here is derived from an EMBL/GenBank/DDBJ whole genome shotgun (WGS) entry which is preliminary data.</text>
</comment>
<dbReference type="InterPro" id="IPR015925">
    <property type="entry name" value="Ryanodine_IP3_receptor"/>
</dbReference>